<feature type="compositionally biased region" description="Basic and acidic residues" evidence="8">
    <location>
        <begin position="642"/>
        <end position="670"/>
    </location>
</feature>
<evidence type="ECO:0000256" key="6">
    <source>
        <dbReference type="ARBA" id="ARBA00023242"/>
    </source>
</evidence>
<evidence type="ECO:0000256" key="1">
    <source>
        <dbReference type="ARBA" id="ARBA00004123"/>
    </source>
</evidence>
<keyword evidence="10" id="KW-0548">Nucleotidyltransferase</keyword>
<evidence type="ECO:0000313" key="10">
    <source>
        <dbReference type="EMBL" id="MDI1489843.1"/>
    </source>
</evidence>
<comment type="caution">
    <text evidence="10">The sequence shown here is derived from an EMBL/GenBank/DDBJ whole genome shotgun (WGS) entry which is preliminary data.</text>
</comment>
<keyword evidence="11" id="KW-1185">Reference proteome</keyword>
<protein>
    <recommendedName>
        <fullName evidence="3">DNA polymerase epsilon subunit B</fullName>
    </recommendedName>
    <alternativeName>
        <fullName evidence="7">DNA polymerase II subunit 2</fullName>
    </alternativeName>
</protein>
<sequence>MPLTLQGPADPIPSSSPAFATPNQLKPNQRREPPGLSEPSILPIFLPPTTLRPLAFRTFTKKHDLNLTSSALQVLAAFIGKQCGSAWREDGLAEKVLDHTAKQWKKNGGGVLVPGDGDDLATILRSIQFATEAGKLRMQTCPSKQEAFLHTDPHSNTNEDHSWTDQQAGWVNGQPDLDAPTLSTHHVPGTDNLKEARQYLTVVSAFEQPRLSYNAKQKHFDHGFGSPSLLATTSHKTHMFRQRYHLVHQRLLRNESFQTSAVTSAQPGTRLPGASRLSTLHAYKITPIANLLGRGGSVHMLLGLLSRSPSGLLTINDLTGSINIDIQGARPSPEDGIWFTPGMIMVVDGRYEDEESKVGSGLDGNAGVGGTIGGVFVVFGMTGPPCERREASLGLSSSQHDISGISGAGFGWVDFLGMGSEKAVGTSMRNLEARLLRKGNPGASGSGRDRIILLGEVNLDDTHTLQAIRKVLATYARESVDRTPSVMVLMGNFVRHAVMTSGGGGGSIECKEYFDALASVLSDYPTMLQSTTFIFVPGDRDPWASAFSAGASTVIPRSGIPDIFTSRIRKVFTTVNAEANKMGKKGDGEAIWTTNPSRIAIFGPTHEIVLFRDDMSSRLRRNALRFATHPQSWQPADGGDDEQQRKPSQHHDARHGPWQKQSDETRKMDSAEAASSNARQETHPVTVDSEVSPDIRTTRRLVKTILDQGHLSPFPPSQRPVLWDFASSLHLYPLPASLVLMDAEAPAFAVGLDGCHVMNPGPIKAPGRKCVAQWIEYDIKTRRGKLKEAQY</sequence>
<reference evidence="10" key="1">
    <citation type="journal article" date="2023" name="Genome Biol. Evol.">
        <title>First Whole Genome Sequence and Flow Cytometry Genome Size Data for the Lichen-Forming Fungus Ramalina farinacea (Ascomycota).</title>
        <authorList>
            <person name="Llewellyn T."/>
            <person name="Mian S."/>
            <person name="Hill R."/>
            <person name="Leitch I.J."/>
            <person name="Gaya E."/>
        </authorList>
    </citation>
    <scope>NUCLEOTIDE SEQUENCE</scope>
    <source>
        <strain evidence="10">LIQ254RAFAR</strain>
    </source>
</reference>
<accession>A0AA43TVT0</accession>
<keyword evidence="5" id="KW-0238">DNA-binding</keyword>
<keyword evidence="4" id="KW-0235">DNA replication</keyword>
<dbReference type="PANTHER" id="PTHR12708">
    <property type="entry name" value="DNA POLYMERASE EPSILON SUBUNIT B"/>
    <property type="match status" value="1"/>
</dbReference>
<dbReference type="GO" id="GO:0006261">
    <property type="term" value="P:DNA-templated DNA replication"/>
    <property type="evidence" value="ECO:0007669"/>
    <property type="project" value="InterPro"/>
</dbReference>
<organism evidence="10 11">
    <name type="scientific">Ramalina farinacea</name>
    <dbReference type="NCBI Taxonomy" id="258253"/>
    <lineage>
        <taxon>Eukaryota</taxon>
        <taxon>Fungi</taxon>
        <taxon>Dikarya</taxon>
        <taxon>Ascomycota</taxon>
        <taxon>Pezizomycotina</taxon>
        <taxon>Lecanoromycetes</taxon>
        <taxon>OSLEUM clade</taxon>
        <taxon>Lecanoromycetidae</taxon>
        <taxon>Lecanorales</taxon>
        <taxon>Lecanorineae</taxon>
        <taxon>Ramalinaceae</taxon>
        <taxon>Ramalina</taxon>
    </lineage>
</organism>
<evidence type="ECO:0000259" key="9">
    <source>
        <dbReference type="Pfam" id="PF04042"/>
    </source>
</evidence>
<dbReference type="AlphaFoldDB" id="A0AA43TVT0"/>
<evidence type="ECO:0000256" key="4">
    <source>
        <dbReference type="ARBA" id="ARBA00022705"/>
    </source>
</evidence>
<feature type="region of interest" description="Disordered" evidence="8">
    <location>
        <begin position="627"/>
        <end position="693"/>
    </location>
</feature>
<keyword evidence="6" id="KW-0539">Nucleus</keyword>
<dbReference type="Proteomes" id="UP001161017">
    <property type="component" value="Unassembled WGS sequence"/>
</dbReference>
<dbReference type="Pfam" id="PF04042">
    <property type="entry name" value="DNA_pol_E_B"/>
    <property type="match status" value="1"/>
</dbReference>
<feature type="region of interest" description="Disordered" evidence="8">
    <location>
        <begin position="1"/>
        <end position="41"/>
    </location>
</feature>
<dbReference type="GO" id="GO:0003887">
    <property type="term" value="F:DNA-directed DNA polymerase activity"/>
    <property type="evidence" value="ECO:0007669"/>
    <property type="project" value="UniProtKB-KW"/>
</dbReference>
<evidence type="ECO:0000256" key="7">
    <source>
        <dbReference type="ARBA" id="ARBA00032930"/>
    </source>
</evidence>
<dbReference type="GO" id="GO:0003677">
    <property type="term" value="F:DNA binding"/>
    <property type="evidence" value="ECO:0007669"/>
    <property type="project" value="UniProtKB-KW"/>
</dbReference>
<evidence type="ECO:0000256" key="3">
    <source>
        <dbReference type="ARBA" id="ARBA00016011"/>
    </source>
</evidence>
<dbReference type="InterPro" id="IPR007185">
    <property type="entry name" value="DNA_pol_a/d/e_bsu"/>
</dbReference>
<evidence type="ECO:0000256" key="5">
    <source>
        <dbReference type="ARBA" id="ARBA00023125"/>
    </source>
</evidence>
<comment type="similarity">
    <text evidence="2">Belongs to the DNA polymerase epsilon subunit B family.</text>
</comment>
<evidence type="ECO:0000256" key="2">
    <source>
        <dbReference type="ARBA" id="ARBA00009560"/>
    </source>
</evidence>
<keyword evidence="10" id="KW-0239">DNA-directed DNA polymerase</keyword>
<evidence type="ECO:0000313" key="11">
    <source>
        <dbReference type="Proteomes" id="UP001161017"/>
    </source>
</evidence>
<keyword evidence="10" id="KW-0808">Transferase</keyword>
<evidence type="ECO:0000256" key="8">
    <source>
        <dbReference type="SAM" id="MobiDB-lite"/>
    </source>
</evidence>
<dbReference type="GO" id="GO:0042276">
    <property type="term" value="P:error-prone translesion synthesis"/>
    <property type="evidence" value="ECO:0007669"/>
    <property type="project" value="TreeGrafter"/>
</dbReference>
<proteinExistence type="inferred from homology"/>
<comment type="subcellular location">
    <subcellularLocation>
        <location evidence="1">Nucleus</location>
    </subcellularLocation>
</comment>
<dbReference type="InterPro" id="IPR016266">
    <property type="entry name" value="POLE2"/>
</dbReference>
<gene>
    <name evidence="10" type="primary">DPB2</name>
    <name evidence="10" type="ORF">OHK93_001041</name>
</gene>
<feature type="domain" description="DNA polymerase alpha/delta/epsilon subunit B" evidence="9">
    <location>
        <begin position="451"/>
        <end position="749"/>
    </location>
</feature>
<dbReference type="GO" id="GO:0008622">
    <property type="term" value="C:epsilon DNA polymerase complex"/>
    <property type="evidence" value="ECO:0007669"/>
    <property type="project" value="InterPro"/>
</dbReference>
<dbReference type="EMBL" id="JAPUFD010000010">
    <property type="protein sequence ID" value="MDI1489843.1"/>
    <property type="molecule type" value="Genomic_DNA"/>
</dbReference>
<name>A0AA43TVT0_9LECA</name>
<dbReference type="PANTHER" id="PTHR12708:SF0">
    <property type="entry name" value="DNA POLYMERASE EPSILON SUBUNIT 2"/>
    <property type="match status" value="1"/>
</dbReference>
<feature type="compositionally biased region" description="Polar residues" evidence="8">
    <location>
        <begin position="13"/>
        <end position="27"/>
    </location>
</feature>